<sequence>MSAKTLYVAITNHGFGHATRATAVAATVKQHYPEVNIILATKAPRWLLSSYFEGLYQLREVAVDIGVLQQDSLVMDKPGTLAALKNIRDRQAELVDHEAAFLQAAGVDLVLGDIPPLMAIAAKAANIPCWMMSNFGWDFIYRPWGGEFIQMADWIADCFAQCDRLFRLPFHEPMSAFPHIIDVGLTGGEPRLSETEARSRFQLTAPKERTILLTFGGLGIAGIPYKNLARFPDWQFITFDRVAPNLPNLRIVRDHTLRPVDFMPFCGRVVSKPGFSTFAEACRLDLPIVTVTRDNFAEGPVLVEAMKRHSYHQVMSPQALAAGDWDFLLTDPAAPLTDQRVSKTGNEDIADAIVNFFYGNKKDAEEISTS</sequence>
<protein>
    <submittedName>
        <fullName evidence="1">Glycosyl transferase</fullName>
    </submittedName>
</protein>
<dbReference type="SUPFAM" id="SSF53756">
    <property type="entry name" value="UDP-Glycosyltransferase/glycogen phosphorylase"/>
    <property type="match status" value="1"/>
</dbReference>
<evidence type="ECO:0000313" key="1">
    <source>
        <dbReference type="EMBL" id="NEV66890.1"/>
    </source>
</evidence>
<reference evidence="1" key="1">
    <citation type="submission" date="2014-11" db="EMBL/GenBank/DDBJ databases">
        <authorList>
            <person name="Malar M.C."/>
            <person name="Sen D."/>
            <person name="Tripathy S."/>
        </authorList>
    </citation>
    <scope>NUCLEOTIDE SEQUENCE</scope>
    <source>
        <strain evidence="1">BDU141951</strain>
    </source>
</reference>
<dbReference type="GO" id="GO:0016740">
    <property type="term" value="F:transferase activity"/>
    <property type="evidence" value="ECO:0007669"/>
    <property type="project" value="UniProtKB-KW"/>
</dbReference>
<dbReference type="InterPro" id="IPR053205">
    <property type="entry name" value="GHMP_kinase_L-arabinokinase"/>
</dbReference>
<name>A0A0C1UNP5_9CYAN</name>
<gene>
    <name evidence="1" type="ORF">QQ91_007150</name>
</gene>
<keyword evidence="1" id="KW-0808">Transferase</keyword>
<dbReference type="AlphaFoldDB" id="A0A0C1UNP5"/>
<organism evidence="1">
    <name type="scientific">Lyngbya confervoides BDU141951</name>
    <dbReference type="NCBI Taxonomy" id="1574623"/>
    <lineage>
        <taxon>Bacteria</taxon>
        <taxon>Bacillati</taxon>
        <taxon>Cyanobacteriota</taxon>
        <taxon>Cyanophyceae</taxon>
        <taxon>Oscillatoriophycideae</taxon>
        <taxon>Oscillatoriales</taxon>
        <taxon>Microcoleaceae</taxon>
        <taxon>Lyngbya</taxon>
    </lineage>
</organism>
<proteinExistence type="predicted"/>
<dbReference type="EMBL" id="JTHE02000003">
    <property type="protein sequence ID" value="NEV66890.1"/>
    <property type="molecule type" value="Genomic_DNA"/>
</dbReference>
<accession>A0A0C1UNP5</accession>
<reference evidence="1" key="3">
    <citation type="submission" date="2020-02" db="EMBL/GenBank/DDBJ databases">
        <authorList>
            <person name="Sarangi A.N."/>
            <person name="Ghosh S."/>
            <person name="Mukherjee M."/>
            <person name="Tripathy S."/>
        </authorList>
    </citation>
    <scope>NUCLEOTIDE SEQUENCE</scope>
    <source>
        <strain evidence="1">BDU141951</strain>
    </source>
</reference>
<reference evidence="1" key="2">
    <citation type="journal article" date="2015" name="Genome Announc.">
        <title>Draft Genome Sequence of Filamentous Marine Cyanobacterium Lyngbya confervoides Strain BDU141951.</title>
        <authorList>
            <person name="Chandrababunaidu M.M."/>
            <person name="Sen D."/>
            <person name="Tripathy S."/>
        </authorList>
    </citation>
    <scope>NUCLEOTIDE SEQUENCE</scope>
    <source>
        <strain evidence="1">BDU141951</strain>
    </source>
</reference>
<comment type="caution">
    <text evidence="1">The sequence shown here is derived from an EMBL/GenBank/DDBJ whole genome shotgun (WGS) entry which is preliminary data.</text>
</comment>
<dbReference type="PANTHER" id="PTHR38134">
    <property type="entry name" value="SLR1395 PROTEIN"/>
    <property type="match status" value="1"/>
</dbReference>
<dbReference type="PANTHER" id="PTHR38134:SF2">
    <property type="entry name" value="GALACTOKINASE"/>
    <property type="match status" value="1"/>
</dbReference>